<evidence type="ECO:0000313" key="2">
    <source>
        <dbReference type="EMBL" id="KAG5576754.1"/>
    </source>
</evidence>
<accession>A0A9J5WMJ8</accession>
<dbReference type="Proteomes" id="UP000824120">
    <property type="component" value="Chromosome 11"/>
</dbReference>
<comment type="caution">
    <text evidence="2">The sequence shown here is derived from an EMBL/GenBank/DDBJ whole genome shotgun (WGS) entry which is preliminary data.</text>
</comment>
<evidence type="ECO:0000256" key="1">
    <source>
        <dbReference type="SAM" id="MobiDB-lite"/>
    </source>
</evidence>
<dbReference type="AlphaFoldDB" id="A0A9J5WMJ8"/>
<proteinExistence type="predicted"/>
<feature type="non-terminal residue" evidence="2">
    <location>
        <position position="1"/>
    </location>
</feature>
<dbReference type="EMBL" id="JACXVP010000011">
    <property type="protein sequence ID" value="KAG5576754.1"/>
    <property type="molecule type" value="Genomic_DNA"/>
</dbReference>
<keyword evidence="3" id="KW-1185">Reference proteome</keyword>
<reference evidence="2 3" key="1">
    <citation type="submission" date="2020-09" db="EMBL/GenBank/DDBJ databases">
        <title>De no assembly of potato wild relative species, Solanum commersonii.</title>
        <authorList>
            <person name="Cho K."/>
        </authorList>
    </citation>
    <scope>NUCLEOTIDE SEQUENCE [LARGE SCALE GENOMIC DNA]</scope>
    <source>
        <strain evidence="2">LZ3.2</strain>
        <tissue evidence="2">Leaf</tissue>
    </source>
</reference>
<name>A0A9J5WMJ8_SOLCO</name>
<organism evidence="2 3">
    <name type="scientific">Solanum commersonii</name>
    <name type="common">Commerson's wild potato</name>
    <name type="synonym">Commerson's nightshade</name>
    <dbReference type="NCBI Taxonomy" id="4109"/>
    <lineage>
        <taxon>Eukaryota</taxon>
        <taxon>Viridiplantae</taxon>
        <taxon>Streptophyta</taxon>
        <taxon>Embryophyta</taxon>
        <taxon>Tracheophyta</taxon>
        <taxon>Spermatophyta</taxon>
        <taxon>Magnoliopsida</taxon>
        <taxon>eudicotyledons</taxon>
        <taxon>Gunneridae</taxon>
        <taxon>Pentapetalae</taxon>
        <taxon>asterids</taxon>
        <taxon>lamiids</taxon>
        <taxon>Solanales</taxon>
        <taxon>Solanaceae</taxon>
        <taxon>Solanoideae</taxon>
        <taxon>Solaneae</taxon>
        <taxon>Solanum</taxon>
    </lineage>
</organism>
<gene>
    <name evidence="2" type="ORF">H5410_056888</name>
</gene>
<protein>
    <submittedName>
        <fullName evidence="2">Uncharacterized protein</fullName>
    </submittedName>
</protein>
<feature type="region of interest" description="Disordered" evidence="1">
    <location>
        <begin position="212"/>
        <end position="232"/>
    </location>
</feature>
<evidence type="ECO:0000313" key="3">
    <source>
        <dbReference type="Proteomes" id="UP000824120"/>
    </source>
</evidence>
<sequence length="232" mass="26212">NNNKVFPIFFIFCYKSFLTILRKFLTLRPPTRTPPPLEVENPNSFQFSTPFVEPFPSTLACKVGKMGESETPQPQLLIPSSTNPTESFLVHKLLACVFDDFERLFDGDLLDRRGTESNILAAAKEWVVQNLSTLKGDIQVPFSEGEYKSPDLVLNRSRAAFDQTLEIEAQLDYSQKELEEDDGDIPLSWKRRGIKGTNNYVAFLADTEQVGPNTKVQISEGPSEFEHKSEVS</sequence>